<keyword evidence="5 11" id="KW-0808">Transferase</keyword>
<evidence type="ECO:0000256" key="3">
    <source>
        <dbReference type="ARBA" id="ARBA00012154"/>
    </source>
</evidence>
<dbReference type="InterPro" id="IPR000623">
    <property type="entry name" value="Shikimate_kinase/TSH1"/>
</dbReference>
<keyword evidence="11" id="KW-0963">Cytoplasm</keyword>
<comment type="subcellular location">
    <subcellularLocation>
        <location evidence="11">Cytoplasm</location>
    </subcellularLocation>
</comment>
<dbReference type="EC" id="2.7.1.71" evidence="3 11"/>
<gene>
    <name evidence="11" type="primary">aroK</name>
    <name evidence="12" type="ORF">OKW52_16455</name>
</gene>
<feature type="binding site" evidence="11">
    <location>
        <position position="62"/>
    </location>
    <ligand>
        <name>substrate</name>
    </ligand>
</feature>
<keyword evidence="11" id="KW-0479">Metal-binding</keyword>
<evidence type="ECO:0000256" key="8">
    <source>
        <dbReference type="ARBA" id="ARBA00022840"/>
    </source>
</evidence>
<accession>A0ABT3H1Z3</accession>
<feature type="binding site" evidence="11">
    <location>
        <begin position="16"/>
        <end position="21"/>
    </location>
    <ligand>
        <name>ATP</name>
        <dbReference type="ChEBI" id="CHEBI:30616"/>
    </ligand>
</feature>
<evidence type="ECO:0000256" key="9">
    <source>
        <dbReference type="ARBA" id="ARBA00023141"/>
    </source>
</evidence>
<feature type="binding site" evidence="11">
    <location>
        <position position="20"/>
    </location>
    <ligand>
        <name>Mg(2+)</name>
        <dbReference type="ChEBI" id="CHEBI:18420"/>
    </ligand>
</feature>
<dbReference type="PANTHER" id="PTHR21087">
    <property type="entry name" value="SHIKIMATE KINASE"/>
    <property type="match status" value="1"/>
</dbReference>
<keyword evidence="7 11" id="KW-0418">Kinase</keyword>
<dbReference type="Pfam" id="PF01202">
    <property type="entry name" value="SKI"/>
    <property type="match status" value="1"/>
</dbReference>
<evidence type="ECO:0000256" key="7">
    <source>
        <dbReference type="ARBA" id="ARBA00022777"/>
    </source>
</evidence>
<comment type="caution">
    <text evidence="11">Lacks conserved residue(s) required for the propagation of feature annotation.</text>
</comment>
<comment type="caution">
    <text evidence="12">The sequence shown here is derived from an EMBL/GenBank/DDBJ whole genome shotgun (WGS) entry which is preliminary data.</text>
</comment>
<feature type="binding site" evidence="11">
    <location>
        <position position="122"/>
    </location>
    <ligand>
        <name>ATP</name>
        <dbReference type="ChEBI" id="CHEBI:30616"/>
    </ligand>
</feature>
<evidence type="ECO:0000256" key="1">
    <source>
        <dbReference type="ARBA" id="ARBA00004842"/>
    </source>
</evidence>
<keyword evidence="11" id="KW-0460">Magnesium</keyword>
<keyword evidence="13" id="KW-1185">Reference proteome</keyword>
<keyword evidence="6 11" id="KW-0547">Nucleotide-binding</keyword>
<dbReference type="PANTHER" id="PTHR21087:SF16">
    <property type="entry name" value="SHIKIMATE KINASE 1, CHLOROPLASTIC"/>
    <property type="match status" value="1"/>
</dbReference>
<dbReference type="GO" id="GO:0004765">
    <property type="term" value="F:shikimate kinase activity"/>
    <property type="evidence" value="ECO:0007669"/>
    <property type="project" value="UniProtKB-EC"/>
</dbReference>
<dbReference type="EMBL" id="JAPDFL010000001">
    <property type="protein sequence ID" value="MCW1933804.1"/>
    <property type="molecule type" value="Genomic_DNA"/>
</dbReference>
<evidence type="ECO:0000256" key="11">
    <source>
        <dbReference type="HAMAP-Rule" id="MF_00109"/>
    </source>
</evidence>
<dbReference type="CDD" id="cd00464">
    <property type="entry name" value="SK"/>
    <property type="match status" value="1"/>
</dbReference>
<dbReference type="InterPro" id="IPR027417">
    <property type="entry name" value="P-loop_NTPase"/>
</dbReference>
<name>A0ABT3H1Z3_9RHOB</name>
<keyword evidence="9 11" id="KW-0057">Aromatic amino acid biosynthesis</keyword>
<comment type="function">
    <text evidence="11">Catalyzes the specific phosphorylation of the 3-hydroxyl group of shikimic acid using ATP as a cosubstrate.</text>
</comment>
<comment type="subunit">
    <text evidence="11">Monomer.</text>
</comment>
<dbReference type="HAMAP" id="MF_00109">
    <property type="entry name" value="Shikimate_kinase"/>
    <property type="match status" value="1"/>
</dbReference>
<comment type="catalytic activity">
    <reaction evidence="10 11">
        <text>shikimate + ATP = 3-phosphoshikimate + ADP + H(+)</text>
        <dbReference type="Rhea" id="RHEA:13121"/>
        <dbReference type="ChEBI" id="CHEBI:15378"/>
        <dbReference type="ChEBI" id="CHEBI:30616"/>
        <dbReference type="ChEBI" id="CHEBI:36208"/>
        <dbReference type="ChEBI" id="CHEBI:145989"/>
        <dbReference type="ChEBI" id="CHEBI:456216"/>
        <dbReference type="EC" id="2.7.1.71"/>
    </reaction>
</comment>
<feature type="binding site" evidence="11">
    <location>
        <position position="38"/>
    </location>
    <ligand>
        <name>substrate</name>
    </ligand>
</feature>
<sequence length="186" mass="20357">MKPRLHKTVMMVGMMGAGKSAVGKELAHVLGVPFVDSDAEIERAANATIAEIFSRDGEAFFRDKEARVIARLIEGEPCVLSVGGGAFLRADTREKVSELGVSVWLKADLDTLWSRVKRKDTRPLLRTPNPRQTLADLMRAREPSYAQADLIVATTADYAIETTALKVVEALAERPDVLEKLESPPA</sequence>
<keyword evidence="8 11" id="KW-0067">ATP-binding</keyword>
<organism evidence="12 13">
    <name type="scientific">Pararhodobacter zhoushanensis</name>
    <dbReference type="NCBI Taxonomy" id="2479545"/>
    <lineage>
        <taxon>Bacteria</taxon>
        <taxon>Pseudomonadati</taxon>
        <taxon>Pseudomonadota</taxon>
        <taxon>Alphaproteobacteria</taxon>
        <taxon>Rhodobacterales</taxon>
        <taxon>Paracoccaceae</taxon>
        <taxon>Pararhodobacter</taxon>
    </lineage>
</organism>
<feature type="binding site" evidence="11">
    <location>
        <position position="84"/>
    </location>
    <ligand>
        <name>substrate</name>
    </ligand>
</feature>
<evidence type="ECO:0000256" key="4">
    <source>
        <dbReference type="ARBA" id="ARBA00022605"/>
    </source>
</evidence>
<comment type="pathway">
    <text evidence="1 11">Metabolic intermediate biosynthesis; chorismate biosynthesis; chorismate from D-erythrose 4-phosphate and phosphoenolpyruvate: step 5/7.</text>
</comment>
<proteinExistence type="inferred from homology"/>
<evidence type="ECO:0000313" key="12">
    <source>
        <dbReference type="EMBL" id="MCW1933804.1"/>
    </source>
</evidence>
<keyword evidence="4 11" id="KW-0028">Amino-acid biosynthesis</keyword>
<evidence type="ECO:0000256" key="2">
    <source>
        <dbReference type="ARBA" id="ARBA00006997"/>
    </source>
</evidence>
<evidence type="ECO:0000256" key="6">
    <source>
        <dbReference type="ARBA" id="ARBA00022741"/>
    </source>
</evidence>
<dbReference type="SUPFAM" id="SSF52540">
    <property type="entry name" value="P-loop containing nucleoside triphosphate hydrolases"/>
    <property type="match status" value="1"/>
</dbReference>
<feature type="binding site" evidence="11">
    <location>
        <position position="141"/>
    </location>
    <ligand>
        <name>substrate</name>
    </ligand>
</feature>
<dbReference type="Gene3D" id="3.40.50.300">
    <property type="entry name" value="P-loop containing nucleotide triphosphate hydrolases"/>
    <property type="match status" value="1"/>
</dbReference>
<dbReference type="RefSeq" id="WP_264506675.1">
    <property type="nucleotide sequence ID" value="NZ_JAPDFL010000001.1"/>
</dbReference>
<dbReference type="PROSITE" id="PS01128">
    <property type="entry name" value="SHIKIMATE_KINASE"/>
    <property type="match status" value="1"/>
</dbReference>
<dbReference type="NCBIfam" id="NF010552">
    <property type="entry name" value="PRK13946.1"/>
    <property type="match status" value="1"/>
</dbReference>
<protein>
    <recommendedName>
        <fullName evidence="3 11">Shikimate kinase</fullName>
        <shortName evidence="11">SK</shortName>
        <ecNumber evidence="3 11">2.7.1.71</ecNumber>
    </recommendedName>
</protein>
<dbReference type="InterPro" id="IPR023000">
    <property type="entry name" value="Shikimate_kinase_CS"/>
</dbReference>
<dbReference type="PRINTS" id="PR01100">
    <property type="entry name" value="SHIKIMTKNASE"/>
</dbReference>
<evidence type="ECO:0000256" key="5">
    <source>
        <dbReference type="ARBA" id="ARBA00022679"/>
    </source>
</evidence>
<comment type="similarity">
    <text evidence="2 11">Belongs to the shikimate kinase family.</text>
</comment>
<evidence type="ECO:0000256" key="10">
    <source>
        <dbReference type="ARBA" id="ARBA00048567"/>
    </source>
</evidence>
<comment type="cofactor">
    <cofactor evidence="11">
        <name>Mg(2+)</name>
        <dbReference type="ChEBI" id="CHEBI:18420"/>
    </cofactor>
    <text evidence="11">Binds 1 Mg(2+) ion per subunit.</text>
</comment>
<reference evidence="12 13" key="1">
    <citation type="submission" date="2022-10" db="EMBL/GenBank/DDBJ databases">
        <title>Pararhodobacter sp. nov., isolated from marine algae.</title>
        <authorList>
            <person name="Choi B.J."/>
            <person name="Kim J.M."/>
            <person name="Lee J.K."/>
            <person name="Choi D.G."/>
            <person name="Jeon C.O."/>
        </authorList>
    </citation>
    <scope>NUCLEOTIDE SEQUENCE [LARGE SCALE GENOMIC DNA]</scope>
    <source>
        <strain evidence="12 13">ZQ420</strain>
    </source>
</reference>
<evidence type="ECO:0000313" key="13">
    <source>
        <dbReference type="Proteomes" id="UP001208938"/>
    </source>
</evidence>
<dbReference type="InterPro" id="IPR031322">
    <property type="entry name" value="Shikimate/glucono_kinase"/>
</dbReference>
<dbReference type="Proteomes" id="UP001208938">
    <property type="component" value="Unassembled WGS sequence"/>
</dbReference>